<dbReference type="Gene3D" id="3.30.710.10">
    <property type="entry name" value="Potassium Channel Kv1.1, Chain A"/>
    <property type="match status" value="1"/>
</dbReference>
<dbReference type="Pfam" id="PF00651">
    <property type="entry name" value="BTB"/>
    <property type="match status" value="1"/>
</dbReference>
<protein>
    <recommendedName>
        <fullName evidence="1">BTB domain-containing protein</fullName>
    </recommendedName>
</protein>
<dbReference type="SUPFAM" id="SSF54695">
    <property type="entry name" value="POZ domain"/>
    <property type="match status" value="1"/>
</dbReference>
<dbReference type="PANTHER" id="PTHR47843">
    <property type="entry name" value="BTB DOMAIN-CONTAINING PROTEIN-RELATED"/>
    <property type="match status" value="1"/>
</dbReference>
<comment type="caution">
    <text evidence="2">The sequence shown here is derived from an EMBL/GenBank/DDBJ whole genome shotgun (WGS) entry which is preliminary data.</text>
</comment>
<dbReference type="CDD" id="cd18186">
    <property type="entry name" value="BTB_POZ_ZBTB_KLHL-like"/>
    <property type="match status" value="1"/>
</dbReference>
<feature type="domain" description="BTB" evidence="1">
    <location>
        <begin position="36"/>
        <end position="105"/>
    </location>
</feature>
<dbReference type="Proteomes" id="UP001430584">
    <property type="component" value="Unassembled WGS sequence"/>
</dbReference>
<name>A0ABR3CBU6_9PEZI</name>
<evidence type="ECO:0000313" key="3">
    <source>
        <dbReference type="Proteomes" id="UP001430584"/>
    </source>
</evidence>
<dbReference type="PANTHER" id="PTHR47843:SF5">
    <property type="entry name" value="BTB_POZ DOMAIN PROTEIN"/>
    <property type="match status" value="1"/>
</dbReference>
<proteinExistence type="predicted"/>
<dbReference type="EMBL" id="JAJVCZ030000007">
    <property type="protein sequence ID" value="KAL0258100.1"/>
    <property type="molecule type" value="Genomic_DNA"/>
</dbReference>
<sequence length="334" mass="38934">MPPIERGKSAEAEEDKENLISLRRDLEKAFKSGENCDMAIALSNGETIKCHRAILCNRSTFFANALKPGRFKEGTTGTIKFLDDPPTAIKALVEFLYTADYKLTTVKRKQRYTKKEKQEASKTLLHIAEVYAVAAVYDVPQLMRRMHGYFHAFYALVPHLSSFPRALSHIYNWVAESMCLIRRDENFLKACMRHFYKSEKTRNEVDQLVPDFLPHLDKYAWKFMEDNCNSWAHVWLCGVRHVIGSTVENCHCICPRCSREVYVEFPLDLHGCLPCPLCGDRVRSSEWNDCMCESDDEYEQMWDTMSEEWQHAERKRLGVKFIPSGTKWPTYEWD</sequence>
<accession>A0ABR3CBU6</accession>
<evidence type="ECO:0000313" key="2">
    <source>
        <dbReference type="EMBL" id="KAL0258100.1"/>
    </source>
</evidence>
<dbReference type="PROSITE" id="PS50097">
    <property type="entry name" value="BTB"/>
    <property type="match status" value="1"/>
</dbReference>
<dbReference type="RefSeq" id="XP_066631129.1">
    <property type="nucleotide sequence ID" value="XM_066778692.1"/>
</dbReference>
<dbReference type="InterPro" id="IPR011333">
    <property type="entry name" value="SKP1/BTB/POZ_sf"/>
</dbReference>
<organism evidence="2 3">
    <name type="scientific">Diplodia seriata</name>
    <dbReference type="NCBI Taxonomy" id="420778"/>
    <lineage>
        <taxon>Eukaryota</taxon>
        <taxon>Fungi</taxon>
        <taxon>Dikarya</taxon>
        <taxon>Ascomycota</taxon>
        <taxon>Pezizomycotina</taxon>
        <taxon>Dothideomycetes</taxon>
        <taxon>Dothideomycetes incertae sedis</taxon>
        <taxon>Botryosphaeriales</taxon>
        <taxon>Botryosphaeriaceae</taxon>
        <taxon>Diplodia</taxon>
    </lineage>
</organism>
<keyword evidence="3" id="KW-1185">Reference proteome</keyword>
<dbReference type="InterPro" id="IPR000210">
    <property type="entry name" value="BTB/POZ_dom"/>
</dbReference>
<evidence type="ECO:0000259" key="1">
    <source>
        <dbReference type="PROSITE" id="PS50097"/>
    </source>
</evidence>
<reference evidence="2 3" key="1">
    <citation type="submission" date="2024-02" db="EMBL/GenBank/DDBJ databases">
        <title>De novo assembly and annotation of 12 fungi associated with fruit tree decline syndrome in Ontario, Canada.</title>
        <authorList>
            <person name="Sulman M."/>
            <person name="Ellouze W."/>
            <person name="Ilyukhin E."/>
        </authorList>
    </citation>
    <scope>NUCLEOTIDE SEQUENCE [LARGE SCALE GENOMIC DNA]</scope>
    <source>
        <strain evidence="2 3">FDS-637</strain>
    </source>
</reference>
<gene>
    <name evidence="2" type="ORF">SLS55_007272</name>
</gene>
<dbReference type="SMART" id="SM00225">
    <property type="entry name" value="BTB"/>
    <property type="match status" value="1"/>
</dbReference>
<dbReference type="GeneID" id="92011357"/>